<evidence type="ECO:0000259" key="1">
    <source>
        <dbReference type="Pfam" id="PF01636"/>
    </source>
</evidence>
<evidence type="ECO:0000313" key="3">
    <source>
        <dbReference type="Proteomes" id="UP001501578"/>
    </source>
</evidence>
<dbReference type="Gene3D" id="3.90.1200.10">
    <property type="match status" value="1"/>
</dbReference>
<dbReference type="EMBL" id="BAAAHQ010000025">
    <property type="protein sequence ID" value="GAA0939254.1"/>
    <property type="molecule type" value="Genomic_DNA"/>
</dbReference>
<dbReference type="Proteomes" id="UP001501578">
    <property type="component" value="Unassembled WGS sequence"/>
</dbReference>
<name>A0ABN1Q8U4_9ACTN</name>
<protein>
    <recommendedName>
        <fullName evidence="1">Aminoglycoside phosphotransferase domain-containing protein</fullName>
    </recommendedName>
</protein>
<keyword evidence="3" id="KW-1185">Reference proteome</keyword>
<dbReference type="SUPFAM" id="SSF56112">
    <property type="entry name" value="Protein kinase-like (PK-like)"/>
    <property type="match status" value="1"/>
</dbReference>
<evidence type="ECO:0000313" key="2">
    <source>
        <dbReference type="EMBL" id="GAA0939254.1"/>
    </source>
</evidence>
<dbReference type="InterPro" id="IPR011009">
    <property type="entry name" value="Kinase-like_dom_sf"/>
</dbReference>
<accession>A0ABN1Q8U4</accession>
<comment type="caution">
    <text evidence="2">The sequence shown here is derived from an EMBL/GenBank/DDBJ whole genome shotgun (WGS) entry which is preliminary data.</text>
</comment>
<reference evidence="2 3" key="1">
    <citation type="journal article" date="2019" name="Int. J. Syst. Evol. Microbiol.">
        <title>The Global Catalogue of Microorganisms (GCM) 10K type strain sequencing project: providing services to taxonomists for standard genome sequencing and annotation.</title>
        <authorList>
            <consortium name="The Broad Institute Genomics Platform"/>
            <consortium name="The Broad Institute Genome Sequencing Center for Infectious Disease"/>
            <person name="Wu L."/>
            <person name="Ma J."/>
        </authorList>
    </citation>
    <scope>NUCLEOTIDE SEQUENCE [LARGE SCALE GENOMIC DNA]</scope>
    <source>
        <strain evidence="2 3">JCM 11136</strain>
    </source>
</reference>
<dbReference type="InterPro" id="IPR002575">
    <property type="entry name" value="Aminoglycoside_PTrfase"/>
</dbReference>
<gene>
    <name evidence="2" type="ORF">GCM10009560_49770</name>
</gene>
<dbReference type="Pfam" id="PF01636">
    <property type="entry name" value="APH"/>
    <property type="match status" value="1"/>
</dbReference>
<dbReference type="RefSeq" id="WP_343952415.1">
    <property type="nucleotide sequence ID" value="NZ_BAAAHQ010000025.1"/>
</dbReference>
<organism evidence="2 3">
    <name type="scientific">Nonomuraea longicatena</name>
    <dbReference type="NCBI Taxonomy" id="83682"/>
    <lineage>
        <taxon>Bacteria</taxon>
        <taxon>Bacillati</taxon>
        <taxon>Actinomycetota</taxon>
        <taxon>Actinomycetes</taxon>
        <taxon>Streptosporangiales</taxon>
        <taxon>Streptosporangiaceae</taxon>
        <taxon>Nonomuraea</taxon>
    </lineage>
</organism>
<proteinExistence type="predicted"/>
<feature type="domain" description="Aminoglycoside phosphotransferase" evidence="1">
    <location>
        <begin position="8"/>
        <end position="65"/>
    </location>
</feature>
<sequence length="155" mass="17084">MTWANEVPVSGGPRIPCHNDLAPRNTVFRGGAAVGLLDWDLVAIGPRIWDLAHAAWQFVPLIGDASAAELGWSAPPYRGRRLRLLADEYGLEEAGRRELLPMVSRRMRATSDGIDALADRGQPAFVRLRERGFTRSIRADADWVDEQDNLAGALL</sequence>